<accession>A0A151GGR1</accession>
<gene>
    <name evidence="2" type="ORF">DCS_08267</name>
</gene>
<protein>
    <submittedName>
        <fullName evidence="2">Uncharacterized protein</fullName>
    </submittedName>
</protein>
<evidence type="ECO:0000313" key="3">
    <source>
        <dbReference type="Proteomes" id="UP000076580"/>
    </source>
</evidence>
<dbReference type="AlphaFoldDB" id="A0A151GGR1"/>
<dbReference type="GeneID" id="63720910"/>
<comment type="caution">
    <text evidence="2">The sequence shown here is derived from an EMBL/GenBank/DDBJ whole genome shotgun (WGS) entry which is preliminary data.</text>
</comment>
<dbReference type="RefSeq" id="XP_040655649.1">
    <property type="nucleotide sequence ID" value="XM_040805545.1"/>
</dbReference>
<organism evidence="2 3">
    <name type="scientific">Drechmeria coniospora</name>
    <name type="common">Nematophagous fungus</name>
    <name type="synonym">Meria coniospora</name>
    <dbReference type="NCBI Taxonomy" id="98403"/>
    <lineage>
        <taxon>Eukaryota</taxon>
        <taxon>Fungi</taxon>
        <taxon>Dikarya</taxon>
        <taxon>Ascomycota</taxon>
        <taxon>Pezizomycotina</taxon>
        <taxon>Sordariomycetes</taxon>
        <taxon>Hypocreomycetidae</taxon>
        <taxon>Hypocreales</taxon>
        <taxon>Ophiocordycipitaceae</taxon>
        <taxon>Drechmeria</taxon>
    </lineage>
</organism>
<keyword evidence="3" id="KW-1185">Reference proteome</keyword>
<proteinExistence type="predicted"/>
<feature type="region of interest" description="Disordered" evidence="1">
    <location>
        <begin position="249"/>
        <end position="272"/>
    </location>
</feature>
<evidence type="ECO:0000313" key="2">
    <source>
        <dbReference type="EMBL" id="KYK56297.1"/>
    </source>
</evidence>
<dbReference type="Proteomes" id="UP000076580">
    <property type="component" value="Chromosome 03"/>
</dbReference>
<sequence>MSEWGLSTRVVALCIIEEFAGFLFRSFLHLLVGCIHYNTFPKLPEILTFSLFELHKSPVKLSSSIMKFINAVFFATIASAASFRRQQNPAGVLLNIQNSVINLNSNVRFMSDTVVSSTYPEILDESFTDLHQVIQAATSYFDTMPHRITKEETSTILPFITKFDQYAQHVGSALTDRIWAIFKSESCNSVQSQLRIIQNDFKGLGKVLSQKIDEHTIAVPLGYTKDVTNILENVIKEFAPDACKAGADKISQDKHRKAGSKASGKFSAWRDN</sequence>
<dbReference type="EMBL" id="LAYC01000003">
    <property type="protein sequence ID" value="KYK56297.1"/>
    <property type="molecule type" value="Genomic_DNA"/>
</dbReference>
<evidence type="ECO:0000256" key="1">
    <source>
        <dbReference type="SAM" id="MobiDB-lite"/>
    </source>
</evidence>
<dbReference type="InParanoid" id="A0A151GGR1"/>
<reference evidence="2 3" key="1">
    <citation type="journal article" date="2016" name="Sci. Rep.">
        <title>Insights into Adaptations to a Near-Obligate Nematode Endoparasitic Lifestyle from the Finished Genome of Drechmeria coniospora.</title>
        <authorList>
            <person name="Zhang L."/>
            <person name="Zhou Z."/>
            <person name="Guo Q."/>
            <person name="Fokkens L."/>
            <person name="Miskei M."/>
            <person name="Pocsi I."/>
            <person name="Zhang W."/>
            <person name="Chen M."/>
            <person name="Wang L."/>
            <person name="Sun Y."/>
            <person name="Donzelli B.G."/>
            <person name="Gibson D.M."/>
            <person name="Nelson D.R."/>
            <person name="Luo J.G."/>
            <person name="Rep M."/>
            <person name="Liu H."/>
            <person name="Yang S."/>
            <person name="Wang J."/>
            <person name="Krasnoff S.B."/>
            <person name="Xu Y."/>
            <person name="Molnar I."/>
            <person name="Lin M."/>
        </authorList>
    </citation>
    <scope>NUCLEOTIDE SEQUENCE [LARGE SCALE GENOMIC DNA]</scope>
    <source>
        <strain evidence="2 3">ARSEF 6962</strain>
    </source>
</reference>
<name>A0A151GGR1_DRECN</name>